<keyword evidence="3" id="KW-1185">Reference proteome</keyword>
<evidence type="ECO:0000313" key="2">
    <source>
        <dbReference type="EMBL" id="KAB2606766.1"/>
    </source>
</evidence>
<gene>
    <name evidence="2" type="ORF">D8674_006483</name>
</gene>
<feature type="compositionally biased region" description="Basic and acidic residues" evidence="1">
    <location>
        <begin position="48"/>
        <end position="74"/>
    </location>
</feature>
<comment type="caution">
    <text evidence="2">The sequence shown here is derived from an EMBL/GenBank/DDBJ whole genome shotgun (WGS) entry which is preliminary data.</text>
</comment>
<dbReference type="AlphaFoldDB" id="A0A5N5FUF4"/>
<name>A0A5N5FUF4_9ROSA</name>
<feature type="region of interest" description="Disordered" evidence="1">
    <location>
        <begin position="16"/>
        <end position="95"/>
    </location>
</feature>
<evidence type="ECO:0000256" key="1">
    <source>
        <dbReference type="SAM" id="MobiDB-lite"/>
    </source>
</evidence>
<reference evidence="3" key="2">
    <citation type="submission" date="2019-10" db="EMBL/GenBank/DDBJ databases">
        <title>A de novo genome assembly of a pear dwarfing rootstock.</title>
        <authorList>
            <person name="Wang F."/>
            <person name="Wang J."/>
            <person name="Li S."/>
            <person name="Zhang Y."/>
            <person name="Fang M."/>
            <person name="Ma L."/>
            <person name="Zhao Y."/>
            <person name="Jiang S."/>
        </authorList>
    </citation>
    <scope>NUCLEOTIDE SEQUENCE [LARGE SCALE GENOMIC DNA]</scope>
</reference>
<reference evidence="2 3" key="3">
    <citation type="submission" date="2019-11" db="EMBL/GenBank/DDBJ databases">
        <title>A de novo genome assembly of a pear dwarfing rootstock.</title>
        <authorList>
            <person name="Wang F."/>
            <person name="Wang J."/>
            <person name="Li S."/>
            <person name="Zhang Y."/>
            <person name="Fang M."/>
            <person name="Ma L."/>
            <person name="Zhao Y."/>
            <person name="Jiang S."/>
        </authorList>
    </citation>
    <scope>NUCLEOTIDE SEQUENCE [LARGE SCALE GENOMIC DNA]</scope>
    <source>
        <strain evidence="2">S2</strain>
        <tissue evidence="2">Leaf</tissue>
    </source>
</reference>
<dbReference type="EMBL" id="SMOL01000559">
    <property type="protein sequence ID" value="KAB2606766.1"/>
    <property type="molecule type" value="Genomic_DNA"/>
</dbReference>
<protein>
    <submittedName>
        <fullName evidence="2">Uncharacterized protein</fullName>
    </submittedName>
</protein>
<evidence type="ECO:0000313" key="3">
    <source>
        <dbReference type="Proteomes" id="UP000327157"/>
    </source>
</evidence>
<sequence>MEMEAESRLCRRNRIAGLHDHQARPHTHNPLPIETLFQNSRSSSNRSNDSRDRERRSKTMEAREGRRQREEDRIGGMPLVCPTIPHHRSQSVPTIKMTKVPSKRLIRTVRS</sequence>
<accession>A0A5N5FUF4</accession>
<reference evidence="2 3" key="1">
    <citation type="submission" date="2019-09" db="EMBL/GenBank/DDBJ databases">
        <authorList>
            <person name="Ou C."/>
        </authorList>
    </citation>
    <scope>NUCLEOTIDE SEQUENCE [LARGE SCALE GENOMIC DNA]</scope>
    <source>
        <strain evidence="2">S2</strain>
        <tissue evidence="2">Leaf</tissue>
    </source>
</reference>
<proteinExistence type="predicted"/>
<dbReference type="Proteomes" id="UP000327157">
    <property type="component" value="Chromosome 11"/>
</dbReference>
<organism evidence="2 3">
    <name type="scientific">Pyrus ussuriensis x Pyrus communis</name>
    <dbReference type="NCBI Taxonomy" id="2448454"/>
    <lineage>
        <taxon>Eukaryota</taxon>
        <taxon>Viridiplantae</taxon>
        <taxon>Streptophyta</taxon>
        <taxon>Embryophyta</taxon>
        <taxon>Tracheophyta</taxon>
        <taxon>Spermatophyta</taxon>
        <taxon>Magnoliopsida</taxon>
        <taxon>eudicotyledons</taxon>
        <taxon>Gunneridae</taxon>
        <taxon>Pentapetalae</taxon>
        <taxon>rosids</taxon>
        <taxon>fabids</taxon>
        <taxon>Rosales</taxon>
        <taxon>Rosaceae</taxon>
        <taxon>Amygdaloideae</taxon>
        <taxon>Maleae</taxon>
        <taxon>Pyrus</taxon>
    </lineage>
</organism>